<evidence type="ECO:0000256" key="6">
    <source>
        <dbReference type="PROSITE-ProRule" id="PRU10141"/>
    </source>
</evidence>
<gene>
    <name evidence="9" type="ORF">EIN_207080</name>
</gene>
<evidence type="ECO:0000256" key="2">
    <source>
        <dbReference type="ARBA" id="ARBA00022679"/>
    </source>
</evidence>
<dbReference type="EC" id="2.7.12.1" evidence="9"/>
<dbReference type="InterPro" id="IPR000719">
    <property type="entry name" value="Prot_kinase_dom"/>
</dbReference>
<evidence type="ECO:0000256" key="5">
    <source>
        <dbReference type="ARBA" id="ARBA00022840"/>
    </source>
</evidence>
<dbReference type="EMBL" id="KB206455">
    <property type="protein sequence ID" value="ELP91671.1"/>
    <property type="molecule type" value="Genomic_DNA"/>
</dbReference>
<accession>A0A0A1U9K8</accession>
<dbReference type="GO" id="GO:0005524">
    <property type="term" value="F:ATP binding"/>
    <property type="evidence" value="ECO:0007669"/>
    <property type="project" value="UniProtKB-UniRule"/>
</dbReference>
<comment type="similarity">
    <text evidence="7">Belongs to the protein kinase superfamily.</text>
</comment>
<dbReference type="OMA" id="PEIIMGH"/>
<evidence type="ECO:0000256" key="4">
    <source>
        <dbReference type="ARBA" id="ARBA00022777"/>
    </source>
</evidence>
<sequence>MSGIDIFGDDSSVECNGTELQVTQSEAIESTTDADGYFVGRSGEAVGGYTIVCRIGQGTFGSVYEVDKKGERYAMKIVRNNESMVKACQREAEVVKEVEKEGREYVVMLLSEFKYKEHYCLVTELMEKSLRVLMNTRHCDYTVCELQKLTTDVLKALDMLHRVCSVVHCDIKPDNILIVNNTAKLGDFGSAVRLHEREQSDEIGSRFYRAPEVMVGNKFDTKYDMWSVGVMLYEVVIGCVPFSGDSNNDMLYHIITIRGRIPQKMVRDGVYANIHFVDENTFLHNEIDPFGKCVNRRVKNGCDGKKLFPTLTLRDFTQLIDKLLIVDPLKRASAQTALGFDFCTKTYEPTLALSQFKK</sequence>
<name>A0A0A1U9K8_ENTIV</name>
<dbReference type="RefSeq" id="XP_004258442.1">
    <property type="nucleotide sequence ID" value="XM_004258394.1"/>
</dbReference>
<keyword evidence="1 7" id="KW-0723">Serine/threonine-protein kinase</keyword>
<dbReference type="PROSITE" id="PS00107">
    <property type="entry name" value="PROTEIN_KINASE_ATP"/>
    <property type="match status" value="1"/>
</dbReference>
<dbReference type="Pfam" id="PF00069">
    <property type="entry name" value="Pkinase"/>
    <property type="match status" value="1"/>
</dbReference>
<proteinExistence type="inferred from homology"/>
<dbReference type="InterPro" id="IPR017441">
    <property type="entry name" value="Protein_kinase_ATP_BS"/>
</dbReference>
<keyword evidence="2 9" id="KW-0808">Transferase</keyword>
<keyword evidence="3 6" id="KW-0547">Nucleotide-binding</keyword>
<dbReference type="SMART" id="SM00220">
    <property type="entry name" value="S_TKc"/>
    <property type="match status" value="1"/>
</dbReference>
<dbReference type="KEGG" id="eiv:EIN_207080"/>
<organism evidence="9 10">
    <name type="scientific">Entamoeba invadens IP1</name>
    <dbReference type="NCBI Taxonomy" id="370355"/>
    <lineage>
        <taxon>Eukaryota</taxon>
        <taxon>Amoebozoa</taxon>
        <taxon>Evosea</taxon>
        <taxon>Archamoebae</taxon>
        <taxon>Mastigamoebida</taxon>
        <taxon>Entamoebidae</taxon>
        <taxon>Entamoeba</taxon>
    </lineage>
</organism>
<dbReference type="AlphaFoldDB" id="A0A0A1U9K8"/>
<reference evidence="9 10" key="1">
    <citation type="submission" date="2012-10" db="EMBL/GenBank/DDBJ databases">
        <authorList>
            <person name="Zafar N."/>
            <person name="Inman J."/>
            <person name="Hall N."/>
            <person name="Lorenzi H."/>
            <person name="Caler E."/>
        </authorList>
    </citation>
    <scope>NUCLEOTIDE SEQUENCE [LARGE SCALE GENOMIC DNA]</scope>
    <source>
        <strain evidence="9 10">IP1</strain>
    </source>
</reference>
<feature type="domain" description="Protein kinase" evidence="8">
    <location>
        <begin position="49"/>
        <end position="351"/>
    </location>
</feature>
<dbReference type="InterPro" id="IPR011009">
    <property type="entry name" value="Kinase-like_dom_sf"/>
</dbReference>
<protein>
    <submittedName>
        <fullName evidence="9">Serine/threonine protein kinase prp4, putative</fullName>
        <ecNumber evidence="9">2.7.12.1</ecNumber>
    </submittedName>
</protein>
<evidence type="ECO:0000256" key="1">
    <source>
        <dbReference type="ARBA" id="ARBA00022527"/>
    </source>
</evidence>
<dbReference type="PROSITE" id="PS00108">
    <property type="entry name" value="PROTEIN_KINASE_ST"/>
    <property type="match status" value="1"/>
</dbReference>
<evidence type="ECO:0000256" key="7">
    <source>
        <dbReference type="RuleBase" id="RU000304"/>
    </source>
</evidence>
<dbReference type="PANTHER" id="PTHR24058:SF103">
    <property type="entry name" value="SERINE_THREONINE-PROTEIN KINASE PRP4 HOMOLOG"/>
    <property type="match status" value="1"/>
</dbReference>
<dbReference type="GO" id="GO:0004674">
    <property type="term" value="F:protein serine/threonine kinase activity"/>
    <property type="evidence" value="ECO:0007669"/>
    <property type="project" value="UniProtKB-KW"/>
</dbReference>
<keyword evidence="4 9" id="KW-0418">Kinase</keyword>
<dbReference type="Gene3D" id="3.30.200.20">
    <property type="entry name" value="Phosphorylase Kinase, domain 1"/>
    <property type="match status" value="1"/>
</dbReference>
<dbReference type="VEuPathDB" id="AmoebaDB:EIN_207080"/>
<evidence type="ECO:0000256" key="3">
    <source>
        <dbReference type="ARBA" id="ARBA00022741"/>
    </source>
</evidence>
<dbReference type="Proteomes" id="UP000014680">
    <property type="component" value="Unassembled WGS sequence"/>
</dbReference>
<dbReference type="GeneID" id="14890637"/>
<keyword evidence="5 6" id="KW-0067">ATP-binding</keyword>
<evidence type="ECO:0000313" key="9">
    <source>
        <dbReference type="EMBL" id="ELP91671.1"/>
    </source>
</evidence>
<evidence type="ECO:0000313" key="10">
    <source>
        <dbReference type="Proteomes" id="UP000014680"/>
    </source>
</evidence>
<dbReference type="InterPro" id="IPR050494">
    <property type="entry name" value="Ser_Thr_dual-spec_kinase"/>
</dbReference>
<dbReference type="PANTHER" id="PTHR24058">
    <property type="entry name" value="DUAL SPECIFICITY PROTEIN KINASE"/>
    <property type="match status" value="1"/>
</dbReference>
<keyword evidence="10" id="KW-1185">Reference proteome</keyword>
<feature type="binding site" evidence="6">
    <location>
        <position position="76"/>
    </location>
    <ligand>
        <name>ATP</name>
        <dbReference type="ChEBI" id="CHEBI:30616"/>
    </ligand>
</feature>
<dbReference type="OrthoDB" id="9332038at2759"/>
<evidence type="ECO:0000259" key="8">
    <source>
        <dbReference type="PROSITE" id="PS50011"/>
    </source>
</evidence>
<dbReference type="SUPFAM" id="SSF56112">
    <property type="entry name" value="Protein kinase-like (PK-like)"/>
    <property type="match status" value="1"/>
</dbReference>
<dbReference type="InterPro" id="IPR008271">
    <property type="entry name" value="Ser/Thr_kinase_AS"/>
</dbReference>
<dbReference type="Gene3D" id="1.10.510.10">
    <property type="entry name" value="Transferase(Phosphotransferase) domain 1"/>
    <property type="match status" value="1"/>
</dbReference>
<dbReference type="PROSITE" id="PS50011">
    <property type="entry name" value="PROTEIN_KINASE_DOM"/>
    <property type="match status" value="1"/>
</dbReference>
<dbReference type="GO" id="GO:0004712">
    <property type="term" value="F:protein serine/threonine/tyrosine kinase activity"/>
    <property type="evidence" value="ECO:0007669"/>
    <property type="project" value="UniProtKB-EC"/>
</dbReference>